<feature type="region of interest" description="Disordered" evidence="7">
    <location>
        <begin position="1"/>
        <end position="30"/>
    </location>
</feature>
<sequence>MLVNYSSSDEEEDSPNSADEAQERCSPKAEENVEIQCHQSTIIGNWEPPTLQLGSNSGARDSIMAAAAEGRRHESRVRTFPHVEGMYPTLVMVPVVLGPPELETLARCIYHLQQLLPGQLHPLIPQLHHSQPECQQQQQPPKQATHASLKRAQPHLEVQSGDLHISLSHCVPVRFADLELLIGHLRESLQSCQRPDRVTLEGLSTFCNTECTRTFLSIPVVQGAKQVVAMTKAVDRSFSVLGLRTFHKDPRPHMSIAWMLGDQRSHLVQVIEQLQHQQFQQPRHQPQQQQPQHQQRVLWPPIEEPDGQLQVRQQQQPGSFLPSSCQWQGQTEPGHSPQDAGHTGGEQSSHGQQRVSESCQGGEQSTGYLQEVPKGGRGQERRREDPGEPELTAQGLARQTNLGNGDGSVHGSACLPRHSFSLQAVLCRTAQKEHVVWGELGQASKVGVSQKRRK</sequence>
<reference evidence="8" key="1">
    <citation type="submission" date="2021-01" db="EMBL/GenBank/DDBJ databases">
        <authorList>
            <person name="Corre E."/>
            <person name="Pelletier E."/>
            <person name="Niang G."/>
            <person name="Scheremetjew M."/>
            <person name="Finn R."/>
            <person name="Kale V."/>
            <person name="Holt S."/>
            <person name="Cochrane G."/>
            <person name="Meng A."/>
            <person name="Brown T."/>
            <person name="Cohen L."/>
        </authorList>
    </citation>
    <scope>NUCLEOTIDE SEQUENCE</scope>
    <source>
        <strain evidence="8">CCMP1320</strain>
    </source>
</reference>
<gene>
    <name evidence="8" type="ORF">DTER00134_LOCUS1134</name>
</gene>
<feature type="compositionally biased region" description="Basic and acidic residues" evidence="7">
    <location>
        <begin position="21"/>
        <end position="30"/>
    </location>
</feature>
<dbReference type="PANTHER" id="PTHR13522">
    <property type="entry name" value="U6 SNRNA PHOSPHODIESTERASE 1"/>
    <property type="match status" value="1"/>
</dbReference>
<dbReference type="EMBL" id="HBIP01002721">
    <property type="protein sequence ID" value="CAE0486095.1"/>
    <property type="molecule type" value="Transcribed_RNA"/>
</dbReference>
<dbReference type="GO" id="GO:0000175">
    <property type="term" value="F:3'-5'-RNA exonuclease activity"/>
    <property type="evidence" value="ECO:0007669"/>
    <property type="project" value="TreeGrafter"/>
</dbReference>
<evidence type="ECO:0000256" key="5">
    <source>
        <dbReference type="ARBA" id="ARBA00029543"/>
    </source>
</evidence>
<feature type="region of interest" description="Disordered" evidence="7">
    <location>
        <begin position="129"/>
        <end position="149"/>
    </location>
</feature>
<dbReference type="Pfam" id="PF09749">
    <property type="entry name" value="HVSL"/>
    <property type="match status" value="1"/>
</dbReference>
<name>A0A7S3VHK9_DUNTE</name>
<dbReference type="GO" id="GO:0005634">
    <property type="term" value="C:nucleus"/>
    <property type="evidence" value="ECO:0007669"/>
    <property type="project" value="TreeGrafter"/>
</dbReference>
<keyword evidence="4" id="KW-0539">Nucleus</keyword>
<feature type="compositionally biased region" description="Polar residues" evidence="7">
    <location>
        <begin position="345"/>
        <end position="368"/>
    </location>
</feature>
<organism evidence="8">
    <name type="scientific">Dunaliella tertiolecta</name>
    <name type="common">Green alga</name>
    <dbReference type="NCBI Taxonomy" id="3047"/>
    <lineage>
        <taxon>Eukaryota</taxon>
        <taxon>Viridiplantae</taxon>
        <taxon>Chlorophyta</taxon>
        <taxon>core chlorophytes</taxon>
        <taxon>Chlorophyceae</taxon>
        <taxon>CS clade</taxon>
        <taxon>Chlamydomonadales</taxon>
        <taxon>Dunaliellaceae</taxon>
        <taxon>Dunaliella</taxon>
    </lineage>
</organism>
<accession>A0A7S3VHK9</accession>
<evidence type="ECO:0000256" key="7">
    <source>
        <dbReference type="SAM" id="MobiDB-lite"/>
    </source>
</evidence>
<dbReference type="GO" id="GO:0016829">
    <property type="term" value="F:lyase activity"/>
    <property type="evidence" value="ECO:0007669"/>
    <property type="project" value="UniProtKB-KW"/>
</dbReference>
<dbReference type="InterPro" id="IPR009097">
    <property type="entry name" value="Cyclic_Pdiesterase"/>
</dbReference>
<feature type="compositionally biased region" description="Basic and acidic residues" evidence="7">
    <location>
        <begin position="377"/>
        <end position="386"/>
    </location>
</feature>
<keyword evidence="3" id="KW-0456">Lyase</keyword>
<evidence type="ECO:0000256" key="6">
    <source>
        <dbReference type="ARBA" id="ARBA00030030"/>
    </source>
</evidence>
<feature type="compositionally biased region" description="Polar residues" evidence="7">
    <location>
        <begin position="317"/>
        <end position="333"/>
    </location>
</feature>
<dbReference type="PANTHER" id="PTHR13522:SF3">
    <property type="entry name" value="U6 SNRNA PHOSPHODIESTERASE 1"/>
    <property type="match status" value="1"/>
</dbReference>
<evidence type="ECO:0000256" key="2">
    <source>
        <dbReference type="ARBA" id="ARBA00022801"/>
    </source>
</evidence>
<evidence type="ECO:0000256" key="1">
    <source>
        <dbReference type="ARBA" id="ARBA00022722"/>
    </source>
</evidence>
<proteinExistence type="predicted"/>
<dbReference type="Gene3D" id="3.90.1140.10">
    <property type="entry name" value="Cyclic phosphodiesterase"/>
    <property type="match status" value="1"/>
</dbReference>
<evidence type="ECO:0000313" key="8">
    <source>
        <dbReference type="EMBL" id="CAE0486095.1"/>
    </source>
</evidence>
<protein>
    <recommendedName>
        <fullName evidence="5">U6 snRNA phosphodiesterase 1</fullName>
    </recommendedName>
    <alternativeName>
        <fullName evidence="6">3'-5' RNA exonuclease USB1</fullName>
    </alternativeName>
</protein>
<evidence type="ECO:0000256" key="4">
    <source>
        <dbReference type="ARBA" id="ARBA00023242"/>
    </source>
</evidence>
<dbReference type="AlphaFoldDB" id="A0A7S3VHK9"/>
<feature type="region of interest" description="Disordered" evidence="7">
    <location>
        <begin position="308"/>
        <end position="394"/>
    </location>
</feature>
<keyword evidence="1" id="KW-0540">Nuclease</keyword>
<dbReference type="SUPFAM" id="SSF55144">
    <property type="entry name" value="LigT-like"/>
    <property type="match status" value="1"/>
</dbReference>
<dbReference type="GO" id="GO:0034477">
    <property type="term" value="P:U6 snRNA 3'-end processing"/>
    <property type="evidence" value="ECO:0007669"/>
    <property type="project" value="InterPro"/>
</dbReference>
<dbReference type="InterPro" id="IPR027521">
    <property type="entry name" value="Usb1"/>
</dbReference>
<keyword evidence="2" id="KW-0378">Hydrolase</keyword>
<feature type="compositionally biased region" description="Low complexity" evidence="7">
    <location>
        <begin position="129"/>
        <end position="143"/>
    </location>
</feature>
<evidence type="ECO:0000256" key="3">
    <source>
        <dbReference type="ARBA" id="ARBA00023239"/>
    </source>
</evidence>